<name>A0A317EMA6_9SPHI</name>
<dbReference type="OrthoDB" id="704721at2"/>
<dbReference type="Proteomes" id="UP000245379">
    <property type="component" value="Unassembled WGS sequence"/>
</dbReference>
<dbReference type="AlphaFoldDB" id="A0A317EMA6"/>
<keyword evidence="2" id="KW-1185">Reference proteome</keyword>
<gene>
    <name evidence="1" type="ORF">DHW03_09145</name>
</gene>
<organism evidence="1 2">
    <name type="scientific">Pedobacter yonginense</name>
    <dbReference type="NCBI Taxonomy" id="651869"/>
    <lineage>
        <taxon>Bacteria</taxon>
        <taxon>Pseudomonadati</taxon>
        <taxon>Bacteroidota</taxon>
        <taxon>Sphingobacteriia</taxon>
        <taxon>Sphingobacteriales</taxon>
        <taxon>Sphingobacteriaceae</taxon>
        <taxon>Pedobacter</taxon>
    </lineage>
</organism>
<reference evidence="1 2" key="1">
    <citation type="submission" date="2018-05" db="EMBL/GenBank/DDBJ databases">
        <title>Pedobacter paludis sp. nov., isolated from wetland soil.</title>
        <authorList>
            <person name="Zhang Y."/>
            <person name="Wang G."/>
        </authorList>
    </citation>
    <scope>NUCLEOTIDE SEQUENCE [LARGE SCALE GENOMIC DNA]</scope>
    <source>
        <strain evidence="1 2">KCTC22721</strain>
    </source>
</reference>
<sequence length="280" mass="30832">MKTSNKLLIVLATLLIIVPILTIAINFKMNYAYVVREDYISRQQINNEPFNKKSAQRVAIPIQMPFNFINVADAKGIEMEIHLNNSEVFGIKVPNFAKDYFKFEVDGNGFLNITINGNPDLSNAIPISIYAPKFKGVNVSNSRMLVVSAIADSLEANLSHVESFSLSGAITTNDQNGKVIQSFNGTNVGKLTVNLVNSIFSSEGRSYENLIINTKGRSEIGLTGDENAKDRYRVNNLTINTIDTASVTIGNIKINKLSGKISDQTTILAPVLNLKQLFKN</sequence>
<dbReference type="Gene3D" id="2.160.20.120">
    <property type="match status" value="1"/>
</dbReference>
<dbReference type="RefSeq" id="WP_109925438.1">
    <property type="nucleotide sequence ID" value="NZ_QGNZ01000002.1"/>
</dbReference>
<evidence type="ECO:0000313" key="1">
    <source>
        <dbReference type="EMBL" id="PWS27734.1"/>
    </source>
</evidence>
<comment type="caution">
    <text evidence="1">The sequence shown here is derived from an EMBL/GenBank/DDBJ whole genome shotgun (WGS) entry which is preliminary data.</text>
</comment>
<proteinExistence type="predicted"/>
<evidence type="ECO:0000313" key="2">
    <source>
        <dbReference type="Proteomes" id="UP000245379"/>
    </source>
</evidence>
<protein>
    <submittedName>
        <fullName evidence="1">Uncharacterized protein</fullName>
    </submittedName>
</protein>
<dbReference type="EMBL" id="QGNZ01000002">
    <property type="protein sequence ID" value="PWS27734.1"/>
    <property type="molecule type" value="Genomic_DNA"/>
</dbReference>
<accession>A0A317EMA6</accession>